<evidence type="ECO:0000256" key="1">
    <source>
        <dbReference type="SAM" id="MobiDB-lite"/>
    </source>
</evidence>
<name>A0A949NGJ5_9FIRM</name>
<evidence type="ECO:0000313" key="3">
    <source>
        <dbReference type="Proteomes" id="UP000712157"/>
    </source>
</evidence>
<keyword evidence="3" id="KW-1185">Reference proteome</keyword>
<protein>
    <submittedName>
        <fullName evidence="2">Uncharacterized protein</fullName>
    </submittedName>
</protein>
<organism evidence="2 3">
    <name type="scientific">Diplocloster agilis</name>
    <dbReference type="NCBI Taxonomy" id="2850323"/>
    <lineage>
        <taxon>Bacteria</taxon>
        <taxon>Bacillati</taxon>
        <taxon>Bacillota</taxon>
        <taxon>Clostridia</taxon>
        <taxon>Lachnospirales</taxon>
        <taxon>Lachnospiraceae</taxon>
        <taxon>Diplocloster</taxon>
    </lineage>
</organism>
<feature type="region of interest" description="Disordered" evidence="1">
    <location>
        <begin position="60"/>
        <end position="88"/>
    </location>
</feature>
<dbReference type="Proteomes" id="UP000712157">
    <property type="component" value="Unassembled WGS sequence"/>
</dbReference>
<dbReference type="EMBL" id="JAHQCW010000099">
    <property type="protein sequence ID" value="MBU9739741.1"/>
    <property type="molecule type" value="Genomic_DNA"/>
</dbReference>
<dbReference type="AlphaFoldDB" id="A0A949NGJ5"/>
<accession>A0A949NGJ5</accession>
<feature type="non-terminal residue" evidence="2">
    <location>
        <position position="88"/>
    </location>
</feature>
<sequence>MTDKASVNRMEVRMTGSAKTDRTAQTRQETEQTSRMYLENYTLKNQLKNLNSRDWKQALLQRRQPKKTETSRHPRLKKDLFEPIQRIR</sequence>
<evidence type="ECO:0000313" key="2">
    <source>
        <dbReference type="EMBL" id="MBU9739741.1"/>
    </source>
</evidence>
<gene>
    <name evidence="2" type="ORF">KTH89_24790</name>
</gene>
<feature type="compositionally biased region" description="Basic and acidic residues" evidence="1">
    <location>
        <begin position="19"/>
        <end position="32"/>
    </location>
</feature>
<proteinExistence type="predicted"/>
<comment type="caution">
    <text evidence="2">The sequence shown here is derived from an EMBL/GenBank/DDBJ whole genome shotgun (WGS) entry which is preliminary data.</text>
</comment>
<feature type="compositionally biased region" description="Basic and acidic residues" evidence="1">
    <location>
        <begin position="66"/>
        <end position="81"/>
    </location>
</feature>
<feature type="region of interest" description="Disordered" evidence="1">
    <location>
        <begin position="1"/>
        <end position="37"/>
    </location>
</feature>
<reference evidence="2" key="1">
    <citation type="submission" date="2021-06" db="EMBL/GenBank/DDBJ databases">
        <title>Description of novel taxa of the family Lachnospiraceae.</title>
        <authorList>
            <person name="Chaplin A.V."/>
            <person name="Sokolova S.R."/>
            <person name="Pikina A.P."/>
            <person name="Korzhanova M."/>
            <person name="Belova V."/>
            <person name="Korostin D."/>
            <person name="Efimov B.A."/>
        </authorList>
    </citation>
    <scope>NUCLEOTIDE SEQUENCE</scope>
    <source>
        <strain evidence="2">ASD5720</strain>
    </source>
</reference>